<dbReference type="InterPro" id="IPR051258">
    <property type="entry name" value="Diverse_Substrate_Transporter"/>
</dbReference>
<dbReference type="eggNOG" id="COG0697">
    <property type="taxonomic scope" value="Bacteria"/>
</dbReference>
<feature type="transmembrane region" description="Helical" evidence="6">
    <location>
        <begin position="213"/>
        <end position="231"/>
    </location>
</feature>
<protein>
    <submittedName>
        <fullName evidence="8">Putative membrane protein</fullName>
    </submittedName>
</protein>
<dbReference type="STRING" id="592015.HMPREF1705_03648"/>
<dbReference type="RefSeq" id="WP_009200945.1">
    <property type="nucleotide sequence ID" value="NZ_ACJX03000001.1"/>
</dbReference>
<dbReference type="Proteomes" id="UP000005273">
    <property type="component" value="Unassembled WGS sequence"/>
</dbReference>
<keyword evidence="2" id="KW-1003">Cell membrane</keyword>
<feature type="transmembrane region" description="Helical" evidence="6">
    <location>
        <begin position="180"/>
        <end position="201"/>
    </location>
</feature>
<dbReference type="GO" id="GO:0005886">
    <property type="term" value="C:plasma membrane"/>
    <property type="evidence" value="ECO:0007669"/>
    <property type="project" value="UniProtKB-SubCell"/>
</dbReference>
<dbReference type="SUPFAM" id="SSF103481">
    <property type="entry name" value="Multidrug resistance efflux transporter EmrE"/>
    <property type="match status" value="2"/>
</dbReference>
<feature type="transmembrane region" description="Helical" evidence="6">
    <location>
        <begin position="41"/>
        <end position="59"/>
    </location>
</feature>
<dbReference type="PANTHER" id="PTHR42920:SF5">
    <property type="entry name" value="EAMA DOMAIN-CONTAINING PROTEIN"/>
    <property type="match status" value="1"/>
</dbReference>
<comment type="caution">
    <text evidence="8">The sequence shown here is derived from an EMBL/GenBank/DDBJ whole genome shotgun (WGS) entry which is preliminary data.</text>
</comment>
<proteinExistence type="predicted"/>
<keyword evidence="4 6" id="KW-1133">Transmembrane helix</keyword>
<name>A0A0T5XDE8_9BACT</name>
<evidence type="ECO:0000256" key="5">
    <source>
        <dbReference type="ARBA" id="ARBA00023136"/>
    </source>
</evidence>
<dbReference type="EMBL" id="ACJX03000001">
    <property type="protein sequence ID" value="KRT36367.1"/>
    <property type="molecule type" value="Genomic_DNA"/>
</dbReference>
<feature type="transmembrane region" description="Helical" evidence="6">
    <location>
        <begin position="100"/>
        <end position="119"/>
    </location>
</feature>
<evidence type="ECO:0000256" key="6">
    <source>
        <dbReference type="SAM" id="Phobius"/>
    </source>
</evidence>
<feature type="transmembrane region" description="Helical" evidence="6">
    <location>
        <begin position="243"/>
        <end position="264"/>
    </location>
</feature>
<organism evidence="8 9">
    <name type="scientific">Acetomicrobium hydrogeniformans ATCC BAA-1850</name>
    <dbReference type="NCBI Taxonomy" id="592015"/>
    <lineage>
        <taxon>Bacteria</taxon>
        <taxon>Thermotogati</taxon>
        <taxon>Synergistota</taxon>
        <taxon>Synergistia</taxon>
        <taxon>Synergistales</taxon>
        <taxon>Acetomicrobiaceae</taxon>
        <taxon>Acetomicrobium</taxon>
    </lineage>
</organism>
<feature type="transmembrane region" description="Helical" evidence="6">
    <location>
        <begin position="12"/>
        <end position="35"/>
    </location>
</feature>
<dbReference type="InterPro" id="IPR037185">
    <property type="entry name" value="EmrE-like"/>
</dbReference>
<sequence length="321" mass="34643">MTVTSSRKTVILADMALLITAILWGSGFGTTNWLLGFMSPLWLLSVRFLLTAGILYLLFHSRLSLLNKQDIILGCLLGALLAGTFVAHIIGLLFTTPGKQSFITGSYVVMVPILYALFYRKMPSPVATVGAVLATAGLLVMGFTPGMSFNLGDALSLLLALGCALHVLFVGNLSRRIDPAALTFLQMASASVILTVSASLIEPFPSFQAVPLKAWLGIFYVVLFVTVIPFLMQTIAQRYSPEVHAAVLLSLESPSGYVFAVLIGEELVNAQVVLGGMIVFAGVVITELEAFILKRFVRPSNARINEDAREQNSTRISNSKK</sequence>
<gene>
    <name evidence="8" type="ORF">HMPREF1705_03648</name>
</gene>
<feature type="transmembrane region" description="Helical" evidence="6">
    <location>
        <begin position="154"/>
        <end position="173"/>
    </location>
</feature>
<evidence type="ECO:0000259" key="7">
    <source>
        <dbReference type="Pfam" id="PF00892"/>
    </source>
</evidence>
<dbReference type="InterPro" id="IPR000620">
    <property type="entry name" value="EamA_dom"/>
</dbReference>
<comment type="subcellular location">
    <subcellularLocation>
        <location evidence="1">Cell membrane</location>
        <topology evidence="1">Multi-pass membrane protein</topology>
    </subcellularLocation>
</comment>
<feature type="domain" description="EamA" evidence="7">
    <location>
        <begin position="151"/>
        <end position="286"/>
    </location>
</feature>
<evidence type="ECO:0000256" key="1">
    <source>
        <dbReference type="ARBA" id="ARBA00004651"/>
    </source>
</evidence>
<evidence type="ECO:0000313" key="9">
    <source>
        <dbReference type="Proteomes" id="UP000005273"/>
    </source>
</evidence>
<accession>A0A0T5XDE8</accession>
<evidence type="ECO:0000256" key="3">
    <source>
        <dbReference type="ARBA" id="ARBA00022692"/>
    </source>
</evidence>
<evidence type="ECO:0000256" key="2">
    <source>
        <dbReference type="ARBA" id="ARBA00022475"/>
    </source>
</evidence>
<keyword evidence="9" id="KW-1185">Reference proteome</keyword>
<evidence type="ECO:0000256" key="4">
    <source>
        <dbReference type="ARBA" id="ARBA00022989"/>
    </source>
</evidence>
<reference evidence="9" key="1">
    <citation type="submission" date="2012-09" db="EMBL/GenBank/DDBJ databases">
        <authorList>
            <person name="Weinstock G."/>
            <person name="Sodergren E."/>
            <person name="Clifton S."/>
            <person name="Fulton L."/>
            <person name="Fulton B."/>
            <person name="Courtney L."/>
            <person name="Fronick C."/>
            <person name="Harrison M."/>
            <person name="Strong C."/>
            <person name="Farmer C."/>
            <person name="Delehaunty K."/>
            <person name="Markovic C."/>
            <person name="Hall O."/>
            <person name="Minx P."/>
            <person name="Tomlinson C."/>
            <person name="Mitreva M."/>
            <person name="Nelson J."/>
            <person name="Hou S."/>
            <person name="Wollam A."/>
            <person name="Pepin K.H."/>
            <person name="Johnson M."/>
            <person name="Bhonagiri V."/>
            <person name="Nash W.E."/>
            <person name="Suruliraj S."/>
            <person name="Warren W."/>
            <person name="Chinwalla A."/>
            <person name="Mardis E.R."/>
            <person name="Wilson R.K."/>
        </authorList>
    </citation>
    <scope>NUCLEOTIDE SEQUENCE [LARGE SCALE GENOMIC DNA]</scope>
    <source>
        <strain evidence="9">OS1</strain>
    </source>
</reference>
<feature type="domain" description="EamA" evidence="7">
    <location>
        <begin position="13"/>
        <end position="141"/>
    </location>
</feature>
<feature type="transmembrane region" description="Helical" evidence="6">
    <location>
        <begin position="270"/>
        <end position="293"/>
    </location>
</feature>
<evidence type="ECO:0000313" key="8">
    <source>
        <dbReference type="EMBL" id="KRT36367.1"/>
    </source>
</evidence>
<keyword evidence="3 6" id="KW-0812">Transmembrane</keyword>
<feature type="transmembrane region" description="Helical" evidence="6">
    <location>
        <begin position="126"/>
        <end position="148"/>
    </location>
</feature>
<dbReference type="AlphaFoldDB" id="A0A0T5XDE8"/>
<dbReference type="Pfam" id="PF00892">
    <property type="entry name" value="EamA"/>
    <property type="match status" value="2"/>
</dbReference>
<dbReference type="OrthoDB" id="9804865at2"/>
<feature type="transmembrane region" description="Helical" evidence="6">
    <location>
        <begin position="71"/>
        <end position="94"/>
    </location>
</feature>
<keyword evidence="5 6" id="KW-0472">Membrane</keyword>
<dbReference type="PANTHER" id="PTHR42920">
    <property type="entry name" value="OS03G0707200 PROTEIN-RELATED"/>
    <property type="match status" value="1"/>
</dbReference>